<evidence type="ECO:0000313" key="2">
    <source>
        <dbReference type="Proteomes" id="UP000009183"/>
    </source>
</evidence>
<accession>D7UC39</accession>
<proteinExistence type="predicted"/>
<gene>
    <name evidence="1" type="ordered locus">VIT_15s0046g03510</name>
</gene>
<dbReference type="PaxDb" id="29760-VIT_15s0046g03510.t01"/>
<evidence type="ECO:0000313" key="1">
    <source>
        <dbReference type="EMBL" id="CBI40304.3"/>
    </source>
</evidence>
<dbReference type="AlphaFoldDB" id="D7UC39"/>
<dbReference type="Proteomes" id="UP000009183">
    <property type="component" value="Chromosome 15"/>
</dbReference>
<protein>
    <submittedName>
        <fullName evidence="1">Uncharacterized protein</fullName>
    </submittedName>
</protein>
<reference evidence="2" key="1">
    <citation type="journal article" date="2007" name="Nature">
        <title>The grapevine genome sequence suggests ancestral hexaploidization in major angiosperm phyla.</title>
        <authorList>
            <consortium name="The French-Italian Public Consortium for Grapevine Genome Characterization."/>
            <person name="Jaillon O."/>
            <person name="Aury J.-M."/>
            <person name="Noel B."/>
            <person name="Policriti A."/>
            <person name="Clepet C."/>
            <person name="Casagrande A."/>
            <person name="Choisne N."/>
            <person name="Aubourg S."/>
            <person name="Vitulo N."/>
            <person name="Jubin C."/>
            <person name="Vezzi A."/>
            <person name="Legeai F."/>
            <person name="Hugueney P."/>
            <person name="Dasilva C."/>
            <person name="Horner D."/>
            <person name="Mica E."/>
            <person name="Jublot D."/>
            <person name="Poulain J."/>
            <person name="Bruyere C."/>
            <person name="Billault A."/>
            <person name="Segurens B."/>
            <person name="Gouyvenoux M."/>
            <person name="Ugarte E."/>
            <person name="Cattonaro F."/>
            <person name="Anthouard V."/>
            <person name="Vico V."/>
            <person name="Del Fabbro C."/>
            <person name="Alaux M."/>
            <person name="Di Gaspero G."/>
            <person name="Dumas V."/>
            <person name="Felice N."/>
            <person name="Paillard S."/>
            <person name="Juman I."/>
            <person name="Moroldo M."/>
            <person name="Scalabrin S."/>
            <person name="Canaguier A."/>
            <person name="Le Clainche I."/>
            <person name="Malacrida G."/>
            <person name="Durand E."/>
            <person name="Pesole G."/>
            <person name="Laucou V."/>
            <person name="Chatelet P."/>
            <person name="Merdinoglu D."/>
            <person name="Delledonne M."/>
            <person name="Pezzotti M."/>
            <person name="Lecharny A."/>
            <person name="Scarpelli C."/>
            <person name="Artiguenave F."/>
            <person name="Pe M.E."/>
            <person name="Valle G."/>
            <person name="Morgante M."/>
            <person name="Caboche M."/>
            <person name="Adam-Blondon A.-F."/>
            <person name="Weissenbach J."/>
            <person name="Quetier F."/>
            <person name="Wincker P."/>
        </authorList>
    </citation>
    <scope>NUCLEOTIDE SEQUENCE [LARGE SCALE GENOMIC DNA]</scope>
    <source>
        <strain evidence="2">cv. Pinot noir / PN40024</strain>
    </source>
</reference>
<dbReference type="HOGENOM" id="CLU_3415641_0_0_1"/>
<dbReference type="EMBL" id="FN596755">
    <property type="protein sequence ID" value="CBI40304.3"/>
    <property type="molecule type" value="Genomic_DNA"/>
</dbReference>
<organism evidence="1 2">
    <name type="scientific">Vitis vinifera</name>
    <name type="common">Grape</name>
    <dbReference type="NCBI Taxonomy" id="29760"/>
    <lineage>
        <taxon>Eukaryota</taxon>
        <taxon>Viridiplantae</taxon>
        <taxon>Streptophyta</taxon>
        <taxon>Embryophyta</taxon>
        <taxon>Tracheophyta</taxon>
        <taxon>Spermatophyta</taxon>
        <taxon>Magnoliopsida</taxon>
        <taxon>eudicotyledons</taxon>
        <taxon>Gunneridae</taxon>
        <taxon>Pentapetalae</taxon>
        <taxon>rosids</taxon>
        <taxon>Vitales</taxon>
        <taxon>Vitaceae</taxon>
        <taxon>Viteae</taxon>
        <taxon>Vitis</taxon>
    </lineage>
</organism>
<keyword evidence="2" id="KW-1185">Reference proteome</keyword>
<sequence length="27" mass="3200">MLTAKRFKITQVFSSFIQSLPLRRPFS</sequence>
<name>D7UC39_VITVI</name>
<dbReference type="InParanoid" id="D7UC39"/>